<dbReference type="Proteomes" id="UP001050691">
    <property type="component" value="Unassembled WGS sequence"/>
</dbReference>
<proteinExistence type="predicted"/>
<keyword evidence="2" id="KW-1185">Reference proteome</keyword>
<evidence type="ECO:0000313" key="1">
    <source>
        <dbReference type="EMBL" id="GJJ06788.1"/>
    </source>
</evidence>
<sequence length="125" mass="13542">MPRTSTVRTITIYPSGINYKLINGSDITDEQLTECAQLFAQNYGIWSDDAPPPLKPGTRVNMTPKRLREQCVGDPAQSVLALCSVPDDEGKDTIIGQAFATARIFVGLPNLSFPLNGVKKALPPP</sequence>
<evidence type="ECO:0000313" key="2">
    <source>
        <dbReference type="Proteomes" id="UP001050691"/>
    </source>
</evidence>
<dbReference type="AlphaFoldDB" id="A0AAV5A0Q2"/>
<dbReference type="EMBL" id="BPWL01000001">
    <property type="protein sequence ID" value="GJJ06788.1"/>
    <property type="molecule type" value="Genomic_DNA"/>
</dbReference>
<accession>A0AAV5A0Q2</accession>
<protein>
    <submittedName>
        <fullName evidence="1">Uncharacterized protein</fullName>
    </submittedName>
</protein>
<name>A0AAV5A0Q2_9AGAM</name>
<reference evidence="1" key="1">
    <citation type="submission" date="2021-10" db="EMBL/GenBank/DDBJ databases">
        <title>De novo Genome Assembly of Clathrus columnatus (Basidiomycota, Fungi) Using Illumina and Nanopore Sequence Data.</title>
        <authorList>
            <person name="Ogiso-Tanaka E."/>
            <person name="Itagaki H."/>
            <person name="Hosoya T."/>
            <person name="Hosaka K."/>
        </authorList>
    </citation>
    <scope>NUCLEOTIDE SEQUENCE</scope>
    <source>
        <strain evidence="1">MO-923</strain>
    </source>
</reference>
<comment type="caution">
    <text evidence="1">The sequence shown here is derived from an EMBL/GenBank/DDBJ whole genome shotgun (WGS) entry which is preliminary data.</text>
</comment>
<gene>
    <name evidence="1" type="ORF">Clacol_000984</name>
</gene>
<organism evidence="1 2">
    <name type="scientific">Clathrus columnatus</name>
    <dbReference type="NCBI Taxonomy" id="1419009"/>
    <lineage>
        <taxon>Eukaryota</taxon>
        <taxon>Fungi</taxon>
        <taxon>Dikarya</taxon>
        <taxon>Basidiomycota</taxon>
        <taxon>Agaricomycotina</taxon>
        <taxon>Agaricomycetes</taxon>
        <taxon>Phallomycetidae</taxon>
        <taxon>Phallales</taxon>
        <taxon>Clathraceae</taxon>
        <taxon>Clathrus</taxon>
    </lineage>
</organism>